<dbReference type="STRING" id="904291.A7J15_03685"/>
<protein>
    <submittedName>
        <fullName evidence="2">Uncharacterized protein</fullName>
    </submittedName>
</protein>
<dbReference type="OrthoDB" id="5149540at2"/>
<feature type="transmembrane region" description="Helical" evidence="1">
    <location>
        <begin position="168"/>
        <end position="193"/>
    </location>
</feature>
<keyword evidence="1" id="KW-1133">Transmembrane helix</keyword>
<feature type="transmembrane region" description="Helical" evidence="1">
    <location>
        <begin position="6"/>
        <end position="26"/>
    </location>
</feature>
<dbReference type="Proteomes" id="UP000093355">
    <property type="component" value="Unassembled WGS sequence"/>
</dbReference>
<dbReference type="AlphaFoldDB" id="A0A1B9NDJ7"/>
<feature type="transmembrane region" description="Helical" evidence="1">
    <location>
        <begin position="139"/>
        <end position="161"/>
    </location>
</feature>
<comment type="caution">
    <text evidence="2">The sequence shown here is derived from an EMBL/GenBank/DDBJ whole genome shotgun (WGS) entry which is preliminary data.</text>
</comment>
<accession>A0A1B9NDJ7</accession>
<proteinExistence type="predicted"/>
<keyword evidence="1" id="KW-0472">Membrane</keyword>
<keyword evidence="1" id="KW-0812">Transmembrane</keyword>
<evidence type="ECO:0000313" key="3">
    <source>
        <dbReference type="Proteomes" id="UP000093355"/>
    </source>
</evidence>
<keyword evidence="3" id="KW-1185">Reference proteome</keyword>
<gene>
    <name evidence="2" type="ORF">A7J15_03685</name>
</gene>
<reference evidence="2 3" key="1">
    <citation type="submission" date="2016-05" db="EMBL/GenBank/DDBJ databases">
        <authorList>
            <person name="Lavstsen T."/>
            <person name="Jespersen J.S."/>
        </authorList>
    </citation>
    <scope>NUCLEOTIDE SEQUENCE [LARGE SCALE GENOMIC DNA]</scope>
    <source>
        <strain evidence="2 3">YLB-01</strain>
    </source>
</reference>
<dbReference type="Pfam" id="PF14808">
    <property type="entry name" value="TMEM164"/>
    <property type="match status" value="1"/>
</dbReference>
<evidence type="ECO:0000256" key="1">
    <source>
        <dbReference type="SAM" id="Phobius"/>
    </source>
</evidence>
<sequence length="263" mass="29676">MLMTPFTPTWTLFLLAMLGFGLALWAVLRRAPDRTPRLAPVAVAVANWAMSPYFTFDRILDPALPDFVFSQNWPSHFCTLVTILLVPAMWFRPDPASRWRFWVRPLHTLLFFPGALAGFLVLFSPAAEYTELPVFHENTLFYLVHALNVVLPFVHAALGYYRPRYRDALLSLVWFAIVALGVLAITLFARAFVDPAANYMYFFDPMGAGILVVLWDLIGIPVLYELPLVPILAPVLLLMCAIHHGIEALARRASRRPLEAVPA</sequence>
<feature type="transmembrane region" description="Helical" evidence="1">
    <location>
        <begin position="103"/>
        <end position="127"/>
    </location>
</feature>
<name>A0A1B9NDJ7_9MICO</name>
<dbReference type="EMBL" id="LXMD01000021">
    <property type="protein sequence ID" value="OCG74643.1"/>
    <property type="molecule type" value="Genomic_DNA"/>
</dbReference>
<dbReference type="RefSeq" id="WP_067024684.1">
    <property type="nucleotide sequence ID" value="NZ_JRNY01000002.1"/>
</dbReference>
<evidence type="ECO:0000313" key="2">
    <source>
        <dbReference type="EMBL" id="OCG74643.1"/>
    </source>
</evidence>
<organism evidence="2 3">
    <name type="scientific">Microbacterium sediminis</name>
    <dbReference type="NCBI Taxonomy" id="904291"/>
    <lineage>
        <taxon>Bacteria</taxon>
        <taxon>Bacillati</taxon>
        <taxon>Actinomycetota</taxon>
        <taxon>Actinomycetes</taxon>
        <taxon>Micrococcales</taxon>
        <taxon>Microbacteriaceae</taxon>
        <taxon>Microbacterium</taxon>
    </lineage>
</organism>